<dbReference type="GO" id="GO:0015293">
    <property type="term" value="F:symporter activity"/>
    <property type="evidence" value="ECO:0007669"/>
    <property type="project" value="UniProtKB-KW"/>
</dbReference>
<feature type="binding site" evidence="8">
    <location>
        <position position="423"/>
    </location>
    <ligand>
        <name>Na(+)</name>
        <dbReference type="ChEBI" id="CHEBI:29101"/>
        <label>1</label>
    </ligand>
</feature>
<evidence type="ECO:0000256" key="10">
    <source>
        <dbReference type="SAM" id="Phobius"/>
    </source>
</evidence>
<feature type="binding site" evidence="8">
    <location>
        <position position="81"/>
    </location>
    <ligand>
        <name>Na(+)</name>
        <dbReference type="ChEBI" id="CHEBI:29101"/>
        <label>1</label>
    </ligand>
</feature>
<evidence type="ECO:0000256" key="4">
    <source>
        <dbReference type="ARBA" id="ARBA00022692"/>
    </source>
</evidence>
<evidence type="ECO:0000256" key="7">
    <source>
        <dbReference type="ARBA" id="ARBA00023136"/>
    </source>
</evidence>
<protein>
    <recommendedName>
        <fullName evidence="13">Transporter</fullName>
    </recommendedName>
</protein>
<feature type="binding site" evidence="8">
    <location>
        <position position="426"/>
    </location>
    <ligand>
        <name>Na(+)</name>
        <dbReference type="ChEBI" id="CHEBI:29101"/>
        <label>1</label>
    </ligand>
</feature>
<dbReference type="HOGENOM" id="CLU_006855_9_0_1"/>
<dbReference type="PRINTS" id="PR00176">
    <property type="entry name" value="NANEUSMPORT"/>
</dbReference>
<evidence type="ECO:0000313" key="12">
    <source>
        <dbReference type="Proteomes" id="UP000015104"/>
    </source>
</evidence>
<keyword evidence="3" id="KW-0813">Transport</keyword>
<feature type="transmembrane region" description="Helical" evidence="10">
    <location>
        <begin position="111"/>
        <end position="134"/>
    </location>
</feature>
<evidence type="ECO:0000256" key="5">
    <source>
        <dbReference type="ARBA" id="ARBA00022847"/>
    </source>
</evidence>
<keyword evidence="6 10" id="KW-1133">Transmembrane helix</keyword>
<feature type="binding site" evidence="8">
    <location>
        <position position="80"/>
    </location>
    <ligand>
        <name>Na(+)</name>
        <dbReference type="ChEBI" id="CHEBI:29101"/>
        <label>1</label>
    </ligand>
</feature>
<feature type="transmembrane region" description="Helical" evidence="10">
    <location>
        <begin position="564"/>
        <end position="586"/>
    </location>
</feature>
<dbReference type="GO" id="GO:0046872">
    <property type="term" value="F:metal ion binding"/>
    <property type="evidence" value="ECO:0007669"/>
    <property type="project" value="UniProtKB-KW"/>
</dbReference>
<feature type="transmembrane region" description="Helical" evidence="10">
    <location>
        <begin position="352"/>
        <end position="375"/>
    </location>
</feature>
<dbReference type="GO" id="GO:0005886">
    <property type="term" value="C:plasma membrane"/>
    <property type="evidence" value="ECO:0007669"/>
    <property type="project" value="TreeGrafter"/>
</dbReference>
<accession>T1K392</accession>
<feature type="transmembrane region" description="Helical" evidence="10">
    <location>
        <begin position="241"/>
        <end position="260"/>
    </location>
</feature>
<dbReference type="SUPFAM" id="SSF161070">
    <property type="entry name" value="SNF-like"/>
    <property type="match status" value="1"/>
</dbReference>
<feature type="disulfide bond" evidence="9">
    <location>
        <begin position="184"/>
        <end position="193"/>
    </location>
</feature>
<evidence type="ECO:0000256" key="3">
    <source>
        <dbReference type="ARBA" id="ARBA00022448"/>
    </source>
</evidence>
<keyword evidence="8" id="KW-0479">Metal-binding</keyword>
<evidence type="ECO:0000256" key="1">
    <source>
        <dbReference type="ARBA" id="ARBA00004141"/>
    </source>
</evidence>
<comment type="subcellular location">
    <subcellularLocation>
        <location evidence="1">Membrane</location>
        <topology evidence="1">Multi-pass membrane protein</topology>
    </subcellularLocation>
</comment>
<dbReference type="GO" id="GO:0035725">
    <property type="term" value="P:sodium ion transmembrane transport"/>
    <property type="evidence" value="ECO:0007669"/>
    <property type="project" value="TreeGrafter"/>
</dbReference>
<feature type="binding site" evidence="8">
    <location>
        <position position="326"/>
    </location>
    <ligand>
        <name>Na(+)</name>
        <dbReference type="ChEBI" id="CHEBI:29101"/>
        <label>1</label>
    </ligand>
</feature>
<feature type="transmembrane region" description="Helical" evidence="10">
    <location>
        <begin position="323"/>
        <end position="340"/>
    </location>
</feature>
<keyword evidence="8" id="KW-0915">Sodium</keyword>
<dbReference type="PANTHER" id="PTHR11616:SF38">
    <property type="entry name" value="SODIUM-DEPENDENT DOPAMINE TRANSPORTER"/>
    <property type="match status" value="1"/>
</dbReference>
<dbReference type="EMBL" id="CAEY01001377">
    <property type="status" value="NOT_ANNOTATED_CDS"/>
    <property type="molecule type" value="Genomic_DNA"/>
</dbReference>
<feature type="transmembrane region" description="Helical" evidence="10">
    <location>
        <begin position="453"/>
        <end position="477"/>
    </location>
</feature>
<dbReference type="AlphaFoldDB" id="T1K392"/>
<sequence length="617" mass="69272">MDDDDSSEQSVSIEPSQGSFNLRKITTKLFNFSQISNGKCQYYGENECTKVDICSSQERINERGEWDKKIDFLLSIIGFAVDLANVWRFPYLCYKNGGGKSLFAAKRSKRVFLIPYTLMLIFGALPLFFLELSLGQFARSGPISIWDKMYPAAKGVGYCAVLISWYVSFYYNVIIGDLLPWQHCDNEWNTENCFAVNKIINCENCTNLIPSNTLSTAAQEFFERKLLQVDSSKGFNELGNLRPEMVGCVAFTFILLYFALWKGVKSSGKVVWVTATAPYIILTILLIRGVFLPGAGTGIAYYLSPRLEKLQQPGVWVDAAVQVFYSIGVGFGVHLTYASFNKFNNNCYRDALLTACINSCTSFYSGFVIFVYLGYMAQSLQADISTVAKEGYGLVFQVYPEAISTLPLAKLWSILFFVMLVTLGLDSAMGGLEAVITGITDEWKIKKISRERLTAMVLFASFLVSLINCTQGGGYTMVWFDSYAAAVSLLCSALFEALAIVYGYGINRFCLDIESMLGFRPAFFWKICWKYISPFFLICIITLSCLQPEPIIFMDYVFPSQANILGWIFGFSSVIPIPVIGIFHLLKYCLFKQTDIGMNVVRDRKVIGLPFQSAVYI</sequence>
<keyword evidence="4 10" id="KW-0812">Transmembrane</keyword>
<dbReference type="EnsemblMetazoa" id="tetur04g07840.1">
    <property type="protein sequence ID" value="tetur04g07840.1"/>
    <property type="gene ID" value="tetur04g07840"/>
</dbReference>
<keyword evidence="9" id="KW-1015">Disulfide bond</keyword>
<feature type="transmembrane region" description="Helical" evidence="10">
    <location>
        <begin position="72"/>
        <end position="91"/>
    </location>
</feature>
<evidence type="ECO:0008006" key="13">
    <source>
        <dbReference type="Google" id="ProtNLM"/>
    </source>
</evidence>
<dbReference type="InterPro" id="IPR000175">
    <property type="entry name" value="Na/ntran_symport"/>
</dbReference>
<keyword evidence="5" id="KW-0769">Symport</keyword>
<feature type="transmembrane region" description="Helical" evidence="10">
    <location>
        <begin position="411"/>
        <end position="432"/>
    </location>
</feature>
<feature type="binding site" evidence="8">
    <location>
        <position position="85"/>
    </location>
    <ligand>
        <name>Na(+)</name>
        <dbReference type="ChEBI" id="CHEBI:29101"/>
        <label>1</label>
    </ligand>
</feature>
<evidence type="ECO:0000256" key="8">
    <source>
        <dbReference type="PIRSR" id="PIRSR600175-1"/>
    </source>
</evidence>
<dbReference type="GO" id="GO:0006865">
    <property type="term" value="P:amino acid transport"/>
    <property type="evidence" value="ECO:0007669"/>
    <property type="project" value="TreeGrafter"/>
</dbReference>
<evidence type="ECO:0000256" key="2">
    <source>
        <dbReference type="ARBA" id="ARBA00006459"/>
    </source>
</evidence>
<keyword evidence="12" id="KW-1185">Reference proteome</keyword>
<dbReference type="eggNOG" id="KOG3659">
    <property type="taxonomic scope" value="Eukaryota"/>
</dbReference>
<feature type="binding site" evidence="8">
    <location>
        <position position="78"/>
    </location>
    <ligand>
        <name>Na(+)</name>
        <dbReference type="ChEBI" id="CHEBI:29101"/>
        <label>1</label>
    </ligand>
</feature>
<name>T1K392_TETUR</name>
<comment type="similarity">
    <text evidence="2">Belongs to the sodium:neurotransmitter symporter (SNF) (TC 2.A.22) family.</text>
</comment>
<feature type="transmembrane region" description="Helical" evidence="10">
    <location>
        <begin position="155"/>
        <end position="173"/>
    </location>
</feature>
<reference evidence="11" key="2">
    <citation type="submission" date="2015-06" db="UniProtKB">
        <authorList>
            <consortium name="EnsemblMetazoa"/>
        </authorList>
    </citation>
    <scope>IDENTIFICATION</scope>
</reference>
<dbReference type="Pfam" id="PF00209">
    <property type="entry name" value="SNF"/>
    <property type="match status" value="1"/>
</dbReference>
<reference evidence="12" key="1">
    <citation type="submission" date="2011-08" db="EMBL/GenBank/DDBJ databases">
        <authorList>
            <person name="Rombauts S."/>
        </authorList>
    </citation>
    <scope>NUCLEOTIDE SEQUENCE</scope>
    <source>
        <strain evidence="12">London</strain>
    </source>
</reference>
<evidence type="ECO:0000313" key="11">
    <source>
        <dbReference type="EnsemblMetazoa" id="tetur04g07840.1"/>
    </source>
</evidence>
<keyword evidence="7 10" id="KW-0472">Membrane</keyword>
<proteinExistence type="inferred from homology"/>
<dbReference type="Proteomes" id="UP000015104">
    <property type="component" value="Unassembled WGS sequence"/>
</dbReference>
<dbReference type="PROSITE" id="PS50267">
    <property type="entry name" value="NA_NEUROTRAN_SYMP_3"/>
    <property type="match status" value="1"/>
</dbReference>
<dbReference type="PANTHER" id="PTHR11616">
    <property type="entry name" value="SODIUM/CHLORIDE DEPENDENT TRANSPORTER"/>
    <property type="match status" value="1"/>
</dbReference>
<feature type="transmembrane region" description="Helical" evidence="10">
    <location>
        <begin position="527"/>
        <end position="544"/>
    </location>
</feature>
<dbReference type="InterPro" id="IPR037272">
    <property type="entry name" value="SNS_sf"/>
</dbReference>
<feature type="transmembrane region" description="Helical" evidence="10">
    <location>
        <begin position="483"/>
        <end position="506"/>
    </location>
</feature>
<feature type="transmembrane region" description="Helical" evidence="10">
    <location>
        <begin position="280"/>
        <end position="303"/>
    </location>
</feature>
<feature type="binding site" evidence="8">
    <location>
        <position position="358"/>
    </location>
    <ligand>
        <name>Na(+)</name>
        <dbReference type="ChEBI" id="CHEBI:29101"/>
        <label>1</label>
    </ligand>
</feature>
<organism evidence="11 12">
    <name type="scientific">Tetranychus urticae</name>
    <name type="common">Two-spotted spider mite</name>
    <dbReference type="NCBI Taxonomy" id="32264"/>
    <lineage>
        <taxon>Eukaryota</taxon>
        <taxon>Metazoa</taxon>
        <taxon>Ecdysozoa</taxon>
        <taxon>Arthropoda</taxon>
        <taxon>Chelicerata</taxon>
        <taxon>Arachnida</taxon>
        <taxon>Acari</taxon>
        <taxon>Acariformes</taxon>
        <taxon>Trombidiformes</taxon>
        <taxon>Prostigmata</taxon>
        <taxon>Eleutherengona</taxon>
        <taxon>Raphignathae</taxon>
        <taxon>Tetranychoidea</taxon>
        <taxon>Tetranychidae</taxon>
        <taxon>Tetranychus</taxon>
    </lineage>
</organism>
<evidence type="ECO:0000256" key="9">
    <source>
        <dbReference type="PIRSR" id="PIRSR600175-2"/>
    </source>
</evidence>
<evidence type="ECO:0000256" key="6">
    <source>
        <dbReference type="ARBA" id="ARBA00022989"/>
    </source>
</evidence>
<feature type="binding site" evidence="8">
    <location>
        <position position="427"/>
    </location>
    <ligand>
        <name>Na(+)</name>
        <dbReference type="ChEBI" id="CHEBI:29101"/>
        <label>1</label>
    </ligand>
</feature>